<dbReference type="SUPFAM" id="SSF47741">
    <property type="entry name" value="CO dehydrogenase ISP C-domain like"/>
    <property type="match status" value="1"/>
</dbReference>
<accession>A0A1H1UFQ0</accession>
<dbReference type="InterPro" id="IPR036884">
    <property type="entry name" value="2Fe-2S-bd_dom_sf"/>
</dbReference>
<dbReference type="Pfam" id="PF00111">
    <property type="entry name" value="Fer2"/>
    <property type="match status" value="1"/>
</dbReference>
<dbReference type="GO" id="GO:0016491">
    <property type="term" value="F:oxidoreductase activity"/>
    <property type="evidence" value="ECO:0007669"/>
    <property type="project" value="UniProtKB-KW"/>
</dbReference>
<dbReference type="PANTHER" id="PTHR44379:SF5">
    <property type="entry name" value="OXIDOREDUCTASE WITH IRON-SULFUR SUBUNIT"/>
    <property type="match status" value="1"/>
</dbReference>
<keyword evidence="4" id="KW-0408">Iron</keyword>
<evidence type="ECO:0000256" key="6">
    <source>
        <dbReference type="SAM" id="MobiDB-lite"/>
    </source>
</evidence>
<proteinExistence type="predicted"/>
<dbReference type="PROSITE" id="PS51085">
    <property type="entry name" value="2FE2S_FER_2"/>
    <property type="match status" value="1"/>
</dbReference>
<evidence type="ECO:0000256" key="3">
    <source>
        <dbReference type="ARBA" id="ARBA00023002"/>
    </source>
</evidence>
<dbReference type="EMBL" id="LT629750">
    <property type="protein sequence ID" value="SDS71354.1"/>
    <property type="molecule type" value="Genomic_DNA"/>
</dbReference>
<protein>
    <submittedName>
        <fullName evidence="8">Carbon-monoxide dehydrogenase small subunit</fullName>
    </submittedName>
</protein>
<feature type="domain" description="2Fe-2S ferredoxin-type" evidence="7">
    <location>
        <begin position="1"/>
        <end position="77"/>
    </location>
</feature>
<feature type="region of interest" description="Disordered" evidence="6">
    <location>
        <begin position="158"/>
        <end position="199"/>
    </location>
</feature>
<evidence type="ECO:0000313" key="9">
    <source>
        <dbReference type="Proteomes" id="UP000243904"/>
    </source>
</evidence>
<dbReference type="GO" id="GO:0046872">
    <property type="term" value="F:metal ion binding"/>
    <property type="evidence" value="ECO:0007669"/>
    <property type="project" value="UniProtKB-KW"/>
</dbReference>
<dbReference type="AlphaFoldDB" id="A0A1H1UFQ0"/>
<dbReference type="PANTHER" id="PTHR44379">
    <property type="entry name" value="OXIDOREDUCTASE WITH IRON-SULFUR SUBUNIT"/>
    <property type="match status" value="1"/>
</dbReference>
<keyword evidence="9" id="KW-1185">Reference proteome</keyword>
<dbReference type="InterPro" id="IPR001041">
    <property type="entry name" value="2Fe-2S_ferredoxin-type"/>
</dbReference>
<dbReference type="InterPro" id="IPR002888">
    <property type="entry name" value="2Fe-2S-bd"/>
</dbReference>
<dbReference type="CDD" id="cd00207">
    <property type="entry name" value="fer2"/>
    <property type="match status" value="1"/>
</dbReference>
<evidence type="ECO:0000256" key="4">
    <source>
        <dbReference type="ARBA" id="ARBA00023004"/>
    </source>
</evidence>
<dbReference type="GO" id="GO:0051537">
    <property type="term" value="F:2 iron, 2 sulfur cluster binding"/>
    <property type="evidence" value="ECO:0007669"/>
    <property type="project" value="UniProtKB-KW"/>
</dbReference>
<dbReference type="Proteomes" id="UP000243904">
    <property type="component" value="Chromosome I"/>
</dbReference>
<keyword evidence="3" id="KW-0560">Oxidoreductase</keyword>
<name>A0A1H1UFQ0_9BRAD</name>
<sequence>MKVSLKVNGRQREVDVEPRKTLLDTLREDLLLVGSHAGCEHGVCGACTVLIDGEPSRACLMFAVQADGYDITTIEGLAPAPGELSVVQDAFCETHGLQCGYCTPGMILTAQALLNHNDTPSREDIVEAISGNICRCTGYGQIVEAVEFAADRLRKANAPRSAGGAHPNEAVVDPAAKSDAPREGILEAAQADTPHGGRS</sequence>
<dbReference type="PROSITE" id="PS00197">
    <property type="entry name" value="2FE2S_FER_1"/>
    <property type="match status" value="1"/>
</dbReference>
<dbReference type="SUPFAM" id="SSF54292">
    <property type="entry name" value="2Fe-2S ferredoxin-like"/>
    <property type="match status" value="1"/>
</dbReference>
<keyword evidence="5" id="KW-0411">Iron-sulfur</keyword>
<dbReference type="InterPro" id="IPR012675">
    <property type="entry name" value="Beta-grasp_dom_sf"/>
</dbReference>
<evidence type="ECO:0000256" key="2">
    <source>
        <dbReference type="ARBA" id="ARBA00022723"/>
    </source>
</evidence>
<organism evidence="8 9">
    <name type="scientific">Bradyrhizobium canariense</name>
    <dbReference type="NCBI Taxonomy" id="255045"/>
    <lineage>
        <taxon>Bacteria</taxon>
        <taxon>Pseudomonadati</taxon>
        <taxon>Pseudomonadota</taxon>
        <taxon>Alphaproteobacteria</taxon>
        <taxon>Hyphomicrobiales</taxon>
        <taxon>Nitrobacteraceae</taxon>
        <taxon>Bradyrhizobium</taxon>
    </lineage>
</organism>
<dbReference type="Gene3D" id="1.10.150.120">
    <property type="entry name" value="[2Fe-2S]-binding domain"/>
    <property type="match status" value="1"/>
</dbReference>
<dbReference type="Gene3D" id="3.10.20.30">
    <property type="match status" value="1"/>
</dbReference>
<dbReference type="InterPro" id="IPR036010">
    <property type="entry name" value="2Fe-2S_ferredoxin-like_sf"/>
</dbReference>
<evidence type="ECO:0000256" key="5">
    <source>
        <dbReference type="ARBA" id="ARBA00023014"/>
    </source>
</evidence>
<dbReference type="InterPro" id="IPR006058">
    <property type="entry name" value="2Fe2S_fd_BS"/>
</dbReference>
<evidence type="ECO:0000256" key="1">
    <source>
        <dbReference type="ARBA" id="ARBA00022714"/>
    </source>
</evidence>
<dbReference type="Pfam" id="PF01799">
    <property type="entry name" value="Fer2_2"/>
    <property type="match status" value="1"/>
</dbReference>
<evidence type="ECO:0000313" key="8">
    <source>
        <dbReference type="EMBL" id="SDS71354.1"/>
    </source>
</evidence>
<dbReference type="InterPro" id="IPR051452">
    <property type="entry name" value="Diverse_Oxidoreductases"/>
</dbReference>
<dbReference type="FunFam" id="3.10.20.30:FF:000020">
    <property type="entry name" value="Xanthine dehydrogenase iron-sulfur subunit"/>
    <property type="match status" value="1"/>
</dbReference>
<dbReference type="RefSeq" id="WP_146687779.1">
    <property type="nucleotide sequence ID" value="NZ_LT629750.1"/>
</dbReference>
<dbReference type="FunFam" id="1.10.150.120:FF:000003">
    <property type="entry name" value="Carbon monoxide dehydrogenase, small subunit"/>
    <property type="match status" value="1"/>
</dbReference>
<reference evidence="9" key="1">
    <citation type="submission" date="2016-10" db="EMBL/GenBank/DDBJ databases">
        <authorList>
            <person name="Varghese N."/>
            <person name="Submissions S."/>
        </authorList>
    </citation>
    <scope>NUCLEOTIDE SEQUENCE [LARGE SCALE GENOMIC DNA]</scope>
    <source>
        <strain evidence="9">GAS369</strain>
    </source>
</reference>
<gene>
    <name evidence="8" type="ORF">SAMN05444158_2944</name>
</gene>
<keyword evidence="2" id="KW-0479">Metal-binding</keyword>
<keyword evidence="1" id="KW-0001">2Fe-2S</keyword>
<evidence type="ECO:0000259" key="7">
    <source>
        <dbReference type="PROSITE" id="PS51085"/>
    </source>
</evidence>